<dbReference type="GO" id="GO:0140359">
    <property type="term" value="F:ABC-type transporter activity"/>
    <property type="evidence" value="ECO:0007669"/>
    <property type="project" value="InterPro"/>
</dbReference>
<evidence type="ECO:0000256" key="6">
    <source>
        <dbReference type="ARBA" id="ARBA00022989"/>
    </source>
</evidence>
<dbReference type="Proteomes" id="UP000216411">
    <property type="component" value="Unassembled WGS sequence"/>
</dbReference>
<gene>
    <name evidence="10" type="ORF">C8E03_10314</name>
    <name evidence="11" type="ORF">CG710_008395</name>
</gene>
<protein>
    <recommendedName>
        <fullName evidence="8">Transport permease protein</fullName>
    </recommendedName>
</protein>
<keyword evidence="7 8" id="KW-0472">Membrane</keyword>
<evidence type="ECO:0000313" key="12">
    <source>
        <dbReference type="Proteomes" id="UP000216411"/>
    </source>
</evidence>
<keyword evidence="6 8" id="KW-1133">Transmembrane helix</keyword>
<dbReference type="AlphaFoldDB" id="A0A318ET90"/>
<dbReference type="PANTHER" id="PTHR30413">
    <property type="entry name" value="INNER MEMBRANE TRANSPORT PERMEASE"/>
    <property type="match status" value="1"/>
</dbReference>
<keyword evidence="12" id="KW-1185">Reference proteome</keyword>
<dbReference type="InterPro" id="IPR047817">
    <property type="entry name" value="ABC2_TM_bact-type"/>
</dbReference>
<reference evidence="10 13" key="2">
    <citation type="submission" date="2018-05" db="EMBL/GenBank/DDBJ databases">
        <title>Genomic Encyclopedia of Type Strains, Phase IV (KMG-IV): sequencing the most valuable type-strain genomes for metagenomic binning, comparative biology and taxonomic classification.</title>
        <authorList>
            <person name="Goeker M."/>
        </authorList>
    </citation>
    <scope>NUCLEOTIDE SEQUENCE [LARGE SCALE GENOMIC DNA]</scope>
    <source>
        <strain evidence="10 13">DSM 28816</strain>
    </source>
</reference>
<dbReference type="EMBL" id="NOKA02000011">
    <property type="protein sequence ID" value="RDY31728.1"/>
    <property type="molecule type" value="Genomic_DNA"/>
</dbReference>
<sequence>MINDIKEIFEKRKLVMTLAKSDFRKKFIGSYFGIIWMFIQPIVTVLIYYFVFQVAMKARPATDSPYVIWLIPGIVPWFYFNEALMAGTNSLYDYQHLVKKMVFNVSILPSVKILSSMFVHCIFIWIMLIVFLMSGQTPSLWWLQMLYYSGCTTFLLLGLVYFTASVNVVFKDMGQLVNIFLQFGFWLAPIMWDFSMLPSRLHKFFKLNPFYYIVQGFRDSFVFKVGFWEKPLLTIYFWIVSITIFCIGTIMFKRLKPHFADVL</sequence>
<dbReference type="GO" id="GO:0015920">
    <property type="term" value="P:lipopolysaccharide transport"/>
    <property type="evidence" value="ECO:0007669"/>
    <property type="project" value="TreeGrafter"/>
</dbReference>
<keyword evidence="5 8" id="KW-0812">Transmembrane</keyword>
<evidence type="ECO:0000256" key="3">
    <source>
        <dbReference type="ARBA" id="ARBA00022448"/>
    </source>
</evidence>
<evidence type="ECO:0000256" key="8">
    <source>
        <dbReference type="RuleBase" id="RU361157"/>
    </source>
</evidence>
<feature type="transmembrane region" description="Helical" evidence="8">
    <location>
        <begin position="28"/>
        <end position="51"/>
    </location>
</feature>
<proteinExistence type="inferred from homology"/>
<evidence type="ECO:0000256" key="5">
    <source>
        <dbReference type="ARBA" id="ARBA00022692"/>
    </source>
</evidence>
<evidence type="ECO:0000256" key="1">
    <source>
        <dbReference type="ARBA" id="ARBA00004651"/>
    </source>
</evidence>
<feature type="transmembrane region" description="Helical" evidence="8">
    <location>
        <begin position="66"/>
        <end position="92"/>
    </location>
</feature>
<reference evidence="11" key="3">
    <citation type="submission" date="2018-07" db="EMBL/GenBank/DDBJ databases">
        <authorList>
            <person name="Quirk P.G."/>
            <person name="Krulwich T.A."/>
        </authorList>
    </citation>
    <scope>NUCLEOTIDE SEQUENCE</scope>
    <source>
        <strain evidence="11">CCRI-19302</strain>
    </source>
</reference>
<feature type="transmembrane region" description="Helical" evidence="8">
    <location>
        <begin position="176"/>
        <end position="192"/>
    </location>
</feature>
<evidence type="ECO:0000313" key="10">
    <source>
        <dbReference type="EMBL" id="PXV91458.1"/>
    </source>
</evidence>
<comment type="caution">
    <text evidence="10">The sequence shown here is derived from an EMBL/GenBank/DDBJ whole genome shotgun (WGS) entry which is preliminary data.</text>
</comment>
<dbReference type="PROSITE" id="PS51012">
    <property type="entry name" value="ABC_TM2"/>
    <property type="match status" value="1"/>
</dbReference>
<keyword evidence="4 8" id="KW-1003">Cell membrane</keyword>
<feature type="transmembrane region" description="Helical" evidence="8">
    <location>
        <begin position="113"/>
        <end position="133"/>
    </location>
</feature>
<organism evidence="10 13">
    <name type="scientific">Lachnotalea glycerini</name>
    <dbReference type="NCBI Taxonomy" id="1763509"/>
    <lineage>
        <taxon>Bacteria</taxon>
        <taxon>Bacillati</taxon>
        <taxon>Bacillota</taxon>
        <taxon>Clostridia</taxon>
        <taxon>Lachnospirales</taxon>
        <taxon>Lachnospiraceae</taxon>
        <taxon>Lachnotalea</taxon>
    </lineage>
</organism>
<evidence type="ECO:0000256" key="4">
    <source>
        <dbReference type="ARBA" id="ARBA00022475"/>
    </source>
</evidence>
<dbReference type="PANTHER" id="PTHR30413:SF10">
    <property type="entry name" value="CAPSULE POLYSACCHARIDE EXPORT INNER-MEMBRANE PROTEIN CTRC"/>
    <property type="match status" value="1"/>
</dbReference>
<dbReference type="EMBL" id="QICS01000003">
    <property type="protein sequence ID" value="PXV91458.1"/>
    <property type="molecule type" value="Genomic_DNA"/>
</dbReference>
<evidence type="ECO:0000256" key="2">
    <source>
        <dbReference type="ARBA" id="ARBA00007783"/>
    </source>
</evidence>
<comment type="similarity">
    <text evidence="2 8">Belongs to the ABC-2 integral membrane protein family.</text>
</comment>
<reference evidence="11 12" key="1">
    <citation type="journal article" date="2017" name="Genome Announc.">
        <title>Draft Genome Sequence of a Sporulating and Motile Strain of Lachnotalea glycerini Isolated from Water in Quebec City, Canada.</title>
        <authorList>
            <person name="Maheux A.F."/>
            <person name="Boudreau D.K."/>
            <person name="Berube E."/>
            <person name="Boissinot M."/>
            <person name="Raymond F."/>
            <person name="Brodeur S."/>
            <person name="Corbeil J."/>
            <person name="Isabel S."/>
            <person name="Omar R.F."/>
            <person name="Bergeron M.G."/>
        </authorList>
    </citation>
    <scope>NUCLEOTIDE SEQUENCE [LARGE SCALE GENOMIC DNA]</scope>
    <source>
        <strain evidence="11 12">CCRI-19302</strain>
    </source>
</reference>
<evidence type="ECO:0000259" key="9">
    <source>
        <dbReference type="PROSITE" id="PS51012"/>
    </source>
</evidence>
<accession>A0A318ET90</accession>
<dbReference type="Pfam" id="PF01061">
    <property type="entry name" value="ABC2_membrane"/>
    <property type="match status" value="1"/>
</dbReference>
<dbReference type="GO" id="GO:0005886">
    <property type="term" value="C:plasma membrane"/>
    <property type="evidence" value="ECO:0007669"/>
    <property type="project" value="UniProtKB-SubCell"/>
</dbReference>
<feature type="domain" description="ABC transmembrane type-2" evidence="9">
    <location>
        <begin position="32"/>
        <end position="255"/>
    </location>
</feature>
<feature type="transmembrane region" description="Helical" evidence="8">
    <location>
        <begin position="235"/>
        <end position="252"/>
    </location>
</feature>
<dbReference type="Proteomes" id="UP000247523">
    <property type="component" value="Unassembled WGS sequence"/>
</dbReference>
<dbReference type="OrthoDB" id="9794365at2"/>
<dbReference type="InterPro" id="IPR013525">
    <property type="entry name" value="ABC2_TM"/>
</dbReference>
<evidence type="ECO:0000313" key="11">
    <source>
        <dbReference type="EMBL" id="RDY31728.1"/>
    </source>
</evidence>
<name>A0A318ET90_9FIRM</name>
<feature type="transmembrane region" description="Helical" evidence="8">
    <location>
        <begin position="145"/>
        <end position="164"/>
    </location>
</feature>
<evidence type="ECO:0000256" key="7">
    <source>
        <dbReference type="ARBA" id="ARBA00023136"/>
    </source>
</evidence>
<dbReference type="RefSeq" id="WP_110290699.1">
    <property type="nucleotide sequence ID" value="NZ_NOKA02000011.1"/>
</dbReference>
<evidence type="ECO:0000313" key="13">
    <source>
        <dbReference type="Proteomes" id="UP000247523"/>
    </source>
</evidence>
<comment type="subcellular location">
    <subcellularLocation>
        <location evidence="1 8">Cell membrane</location>
        <topology evidence="1 8">Multi-pass membrane protein</topology>
    </subcellularLocation>
</comment>
<keyword evidence="3 8" id="KW-0813">Transport</keyword>